<dbReference type="InterPro" id="IPR057512">
    <property type="entry name" value="RTG2_C"/>
</dbReference>
<evidence type="ECO:0000259" key="1">
    <source>
        <dbReference type="Pfam" id="PF02541"/>
    </source>
</evidence>
<dbReference type="Pfam" id="PF23566">
    <property type="entry name" value="RTG2_C"/>
    <property type="match status" value="1"/>
</dbReference>
<feature type="domain" description="RTG2 C-terminal" evidence="2">
    <location>
        <begin position="381"/>
        <end position="579"/>
    </location>
</feature>
<organism evidence="3 4">
    <name type="scientific">Xylaria arbuscula</name>
    <dbReference type="NCBI Taxonomy" id="114810"/>
    <lineage>
        <taxon>Eukaryota</taxon>
        <taxon>Fungi</taxon>
        <taxon>Dikarya</taxon>
        <taxon>Ascomycota</taxon>
        <taxon>Pezizomycotina</taxon>
        <taxon>Sordariomycetes</taxon>
        <taxon>Xylariomycetidae</taxon>
        <taxon>Xylariales</taxon>
        <taxon>Xylariaceae</taxon>
        <taxon>Xylaria</taxon>
    </lineage>
</organism>
<feature type="domain" description="Ppx/GppA phosphatase N-terminal" evidence="1">
    <location>
        <begin position="54"/>
        <end position="358"/>
    </location>
</feature>
<name>A0A9W8NH68_9PEZI</name>
<dbReference type="AlphaFoldDB" id="A0A9W8NH68"/>
<protein>
    <recommendedName>
        <fullName evidence="5">Ppx/GppA phosphatase domain-containing protein</fullName>
    </recommendedName>
</protein>
<evidence type="ECO:0000313" key="3">
    <source>
        <dbReference type="EMBL" id="KAJ3575223.1"/>
    </source>
</evidence>
<dbReference type="FunFam" id="3.30.420.40:FF:000191">
    <property type="entry name" value="Retrograde regulation protein 2"/>
    <property type="match status" value="1"/>
</dbReference>
<accession>A0A9W8NH68</accession>
<dbReference type="PANTHER" id="PTHR30005">
    <property type="entry name" value="EXOPOLYPHOSPHATASE"/>
    <property type="match status" value="1"/>
</dbReference>
<dbReference type="PANTHER" id="PTHR30005:SF0">
    <property type="entry name" value="RETROGRADE REGULATION PROTEIN 2"/>
    <property type="match status" value="1"/>
</dbReference>
<evidence type="ECO:0000313" key="4">
    <source>
        <dbReference type="Proteomes" id="UP001148614"/>
    </source>
</evidence>
<dbReference type="InterPro" id="IPR003695">
    <property type="entry name" value="Ppx_GppA_N"/>
</dbReference>
<dbReference type="SUPFAM" id="SSF53067">
    <property type="entry name" value="Actin-like ATPase domain"/>
    <property type="match status" value="2"/>
</dbReference>
<gene>
    <name evidence="3" type="ORF">NPX13_g4103</name>
</gene>
<evidence type="ECO:0000259" key="2">
    <source>
        <dbReference type="Pfam" id="PF23566"/>
    </source>
</evidence>
<sequence length="583" mass="64084">MKPTTDIVTLDNFASKMPPWDPNLSNHLYALVDMGSNGIRFSISDLSPPCPRLLKSLYRERAAISLFDALNESPSTTSPEFSPEVITHVSRTLTRFKSIANDFDVPPEHISVFATEAMRKASNAASMLDAIFSESGLSVHVLAPEVETLFGAMGARSGFSAVNGLFLDLGGGSVQMTYMNSDMPNYEIQAARTGKSLPFGAARLIRILENDNVETKTTAMEELKIGMQEAFSRLQQEFPLLRATQVDPDSSGIDIYLCGGGFRGYGSILMHSDPIQPYPVPAVGAYTVEGSFFCQTSTMRRANAEYEGKIFGMSKRRRNQFPAIATVVDALVSAVPRIRTATFCGGGNREGALYMKLPLSIREAKPLSLLHQSYDICPVVIDALVETIQSALPLNVDFSNIPTVLTLGLGHLFSGEIWSRSGEPDEANASFHLHHALSRDPSVPGFSHLARSILGLTLCYRWGATLGPIDQQLFVSLQRLVQRANTEAVFWAGYIGETARLLSQIVPRMPKTQDQLRDAVRFDAKFVHGKNKTKIQLTIALEPSLYHILNTDIADSFNTGRKSRNGLNEVCHKVEVIVRMMES</sequence>
<dbReference type="EMBL" id="JANPWZ010000556">
    <property type="protein sequence ID" value="KAJ3575223.1"/>
    <property type="molecule type" value="Genomic_DNA"/>
</dbReference>
<dbReference type="InterPro" id="IPR043129">
    <property type="entry name" value="ATPase_NBD"/>
</dbReference>
<proteinExistence type="predicted"/>
<evidence type="ECO:0008006" key="5">
    <source>
        <dbReference type="Google" id="ProtNLM"/>
    </source>
</evidence>
<dbReference type="VEuPathDB" id="FungiDB:F4678DRAFT_462783"/>
<dbReference type="Proteomes" id="UP001148614">
    <property type="component" value="Unassembled WGS sequence"/>
</dbReference>
<dbReference type="Gene3D" id="3.30.420.150">
    <property type="entry name" value="Exopolyphosphatase. Domain 2"/>
    <property type="match status" value="1"/>
</dbReference>
<dbReference type="Pfam" id="PF02541">
    <property type="entry name" value="Ppx-GppA"/>
    <property type="match status" value="1"/>
</dbReference>
<dbReference type="Gene3D" id="3.30.420.40">
    <property type="match status" value="1"/>
</dbReference>
<dbReference type="GO" id="GO:0006357">
    <property type="term" value="P:regulation of transcription by RNA polymerase II"/>
    <property type="evidence" value="ECO:0007669"/>
    <property type="project" value="TreeGrafter"/>
</dbReference>
<keyword evidence="4" id="KW-1185">Reference proteome</keyword>
<dbReference type="InterPro" id="IPR050273">
    <property type="entry name" value="GppA/Ppx_hydrolase"/>
</dbReference>
<comment type="caution">
    <text evidence="3">The sequence shown here is derived from an EMBL/GenBank/DDBJ whole genome shotgun (WGS) entry which is preliminary data.</text>
</comment>
<reference evidence="3" key="1">
    <citation type="submission" date="2022-07" db="EMBL/GenBank/DDBJ databases">
        <title>Genome Sequence of Xylaria arbuscula.</title>
        <authorList>
            <person name="Buettner E."/>
        </authorList>
    </citation>
    <scope>NUCLEOTIDE SEQUENCE</scope>
    <source>
        <strain evidence="3">VT107</strain>
    </source>
</reference>